<organism evidence="2 3">
    <name type="scientific">Methylorubrum salsuginis</name>
    <dbReference type="NCBI Taxonomy" id="414703"/>
    <lineage>
        <taxon>Bacteria</taxon>
        <taxon>Pseudomonadati</taxon>
        <taxon>Pseudomonadota</taxon>
        <taxon>Alphaproteobacteria</taxon>
        <taxon>Hyphomicrobiales</taxon>
        <taxon>Methylobacteriaceae</taxon>
        <taxon>Methylorubrum</taxon>
    </lineage>
</organism>
<dbReference type="OrthoDB" id="3790005at2"/>
<keyword evidence="3" id="KW-1185">Reference proteome</keyword>
<evidence type="ECO:0000256" key="1">
    <source>
        <dbReference type="SAM" id="Phobius"/>
    </source>
</evidence>
<dbReference type="EMBL" id="FOSV01000012">
    <property type="protein sequence ID" value="SFL30963.1"/>
    <property type="molecule type" value="Genomic_DNA"/>
</dbReference>
<reference evidence="3" key="1">
    <citation type="submission" date="2016-10" db="EMBL/GenBank/DDBJ databases">
        <authorList>
            <person name="Varghese N."/>
            <person name="Submissions S."/>
        </authorList>
    </citation>
    <scope>NUCLEOTIDE SEQUENCE [LARGE SCALE GENOMIC DNA]</scope>
    <source>
        <strain evidence="3">CGMCC 1.6474</strain>
    </source>
</reference>
<dbReference type="Proteomes" id="UP000198804">
    <property type="component" value="Unassembled WGS sequence"/>
</dbReference>
<keyword evidence="1" id="KW-1133">Transmembrane helix</keyword>
<protein>
    <submittedName>
        <fullName evidence="2">Uncharacterized protein</fullName>
    </submittedName>
</protein>
<evidence type="ECO:0000313" key="2">
    <source>
        <dbReference type="EMBL" id="SFL30963.1"/>
    </source>
</evidence>
<evidence type="ECO:0000313" key="3">
    <source>
        <dbReference type="Proteomes" id="UP000198804"/>
    </source>
</evidence>
<proteinExistence type="predicted"/>
<feature type="transmembrane region" description="Helical" evidence="1">
    <location>
        <begin position="80"/>
        <end position="96"/>
    </location>
</feature>
<dbReference type="RefSeq" id="WP_091948019.1">
    <property type="nucleotide sequence ID" value="NZ_FOSV01000012.1"/>
</dbReference>
<keyword evidence="1" id="KW-0472">Membrane</keyword>
<keyword evidence="1" id="KW-0812">Transmembrane</keyword>
<dbReference type="STRING" id="414703.SAMN04488125_112130"/>
<accession>A0A1I4GN91</accession>
<sequence>MPSFFDWAFRDRRTGAVVIGQWPNPPLWLFVAASAAEWLLEAVAPGLPPWLFAGLRITALVALAVWAIDEIVRGVNPWRRFLGAVVLLGLGLSLAGRL</sequence>
<feature type="transmembrane region" description="Helical" evidence="1">
    <location>
        <begin position="50"/>
        <end position="68"/>
    </location>
</feature>
<gene>
    <name evidence="2" type="ORF">SAMN04488125_112130</name>
</gene>
<name>A0A1I4GN91_9HYPH</name>
<dbReference type="AlphaFoldDB" id="A0A1I4GN91"/>